<proteinExistence type="predicted"/>
<dbReference type="AlphaFoldDB" id="A0A0U9HC36"/>
<dbReference type="EMBL" id="DF976999">
    <property type="protein sequence ID" value="GAQ24357.1"/>
    <property type="molecule type" value="Genomic_DNA"/>
</dbReference>
<organism evidence="1">
    <name type="scientific">Tepidanaerobacter syntrophicus</name>
    <dbReference type="NCBI Taxonomy" id="224999"/>
    <lineage>
        <taxon>Bacteria</taxon>
        <taxon>Bacillati</taxon>
        <taxon>Bacillota</taxon>
        <taxon>Clostridia</taxon>
        <taxon>Thermosediminibacterales</taxon>
        <taxon>Tepidanaerobacteraceae</taxon>
        <taxon>Tepidanaerobacter</taxon>
    </lineage>
</organism>
<dbReference type="RefSeq" id="WP_059031433.1">
    <property type="nucleotide sequence ID" value="NZ_DF976999.1"/>
</dbReference>
<accession>A0A0U9HC36</accession>
<protein>
    <recommendedName>
        <fullName evidence="3">EH_Signature domain-containing protein</fullName>
    </recommendedName>
</protein>
<evidence type="ECO:0000313" key="1">
    <source>
        <dbReference type="EMBL" id="GAQ24357.1"/>
    </source>
</evidence>
<dbReference type="Proteomes" id="UP000062160">
    <property type="component" value="Unassembled WGS sequence"/>
</dbReference>
<sequence length="416" mass="49993">MRWHTFCFTPTNLILTRKELVQKDVEIKNSIRNPQKEDILKLLAKIEKIPFDEIRQFAFSLTLRELYQLVYYFPTADIESHARKICEIIKLRFKDEFVELLWTGFQKNYINRKFCLLFSEILAQKGELFVSYFRNPTVYNLAKNWVASEQVTSSIFKYLNRQGISLDDFFTIFKIEDDTLLAKDIKKHVYLYCNEDFYLKTGGENLRSIIEQYNNEELILFTENYLSKVSFVNFQRDVMEFLAKHKKKPREKELDFFWSNISDSSFKKFCKWIYINTLKIAFNDDRREFWLRYIDLFEDMTYVKKYSQLFMYFENCVVVEFGASGAVHVYQKEEFKKQFQRFANNTDPKNDSFFKMPEKAMRIPHRGYNWQQAADNAMSQIFKGNFIPNVTVKTSGQWIYTDTKLTVGGHYARYYL</sequence>
<reference evidence="1" key="1">
    <citation type="journal article" date="2016" name="Genome Announc.">
        <title>Draft Genome Sequence of the Syntrophic Lactate-Degrading Bacterium Tepidanaerobacter syntrophicus JLT.</title>
        <authorList>
            <person name="Matsuura N."/>
            <person name="Ohashi A."/>
            <person name="Tourlousse D.M."/>
            <person name="Sekiguchi Y."/>
        </authorList>
    </citation>
    <scope>NUCLEOTIDE SEQUENCE [LARGE SCALE GENOMIC DNA]</scope>
    <source>
        <strain evidence="1">JL</strain>
    </source>
</reference>
<evidence type="ECO:0000313" key="2">
    <source>
        <dbReference type="Proteomes" id="UP000062160"/>
    </source>
</evidence>
<evidence type="ECO:0008006" key="3">
    <source>
        <dbReference type="Google" id="ProtNLM"/>
    </source>
</evidence>
<dbReference type="STRING" id="224999.GCA_001485475_00339"/>
<keyword evidence="2" id="KW-1185">Reference proteome</keyword>
<dbReference type="OrthoDB" id="1724139at2"/>
<gene>
    <name evidence="1" type="ORF">TSYNT_5183</name>
</gene>
<name>A0A0U9HC36_9FIRM</name>